<keyword evidence="3" id="KW-1185">Reference proteome</keyword>
<feature type="compositionally biased region" description="Low complexity" evidence="1">
    <location>
        <begin position="305"/>
        <end position="318"/>
    </location>
</feature>
<evidence type="ECO:0000313" key="3">
    <source>
        <dbReference type="Proteomes" id="UP001385951"/>
    </source>
</evidence>
<feature type="compositionally biased region" description="Basic and acidic residues" evidence="1">
    <location>
        <begin position="196"/>
        <end position="212"/>
    </location>
</feature>
<feature type="compositionally biased region" description="Basic and acidic residues" evidence="1">
    <location>
        <begin position="489"/>
        <end position="500"/>
    </location>
</feature>
<feature type="compositionally biased region" description="Basic residues" evidence="1">
    <location>
        <begin position="38"/>
        <end position="53"/>
    </location>
</feature>
<feature type="region of interest" description="Disordered" evidence="1">
    <location>
        <begin position="432"/>
        <end position="667"/>
    </location>
</feature>
<sequence length="933" mass="103859">MDIEEQLERAEQSPDPSLVGSSIRSADDSAHNNYIHPSKTKPKKKKSASKKKLMNSSIGSSLDDLISEGALLGSEEDFTKFLDDDGNVKDDARYVKEKEAAEAEKSSPLKAVINSNDLQEKDDEEVKEVKEEVKDEKEVKEEAKGEDVKQGNSFYQQEDYSTPNLSEYQLDNQISNHQELLDNVKSHDHHRLPTSNDREISKSNEVFKRSPESAHVAPLHTEQRRPSSRSRSRGPRSSSLIDKSSDRSRSSTRNPHLARGDSYKNTHDVEPSTYELPADLEVPKEEVEQDEDRRTRQSKPTMGESIAAAEAAKASSDSQDFHSDVSSTRDPSLVTTGDYTNFNADRPDVNINASNKLYSTRSESSTNYLRSISRSKSRQPKQLEKNDLVNQHNIIHEKNDADSTNLAQEGALISEDPYERITGLDNMVEKVVNDGQNTVDSKDLQDSEKIDDSKEEKNKKEVDVSKELTGTAIETKDTKNNDDPVATEPSEKSVENKTESLDATDDTNAKNLPMDQNDVPLAAKNTLAGEAAEAVSSTAIVNDESDNKVDESDTKKVDESEELKDEPESKETEENAQSKEDDAEKVSDVPAETKVEETEKQILDEEAPSLSTKDIKSEITPEESKEIKDPEKVEDEVNVDSAPGDQKETDPAISNSQTVTADEIKVNDKTEGVADQVAAADIEPSEVSIKEPEVTKDETEATEGEGKKANVDAHTEANDDGKKSEAKDIEAKDIEAKDIEAKIFESKDIEAKDIEAKDVEAKDTESKDIESKDIESKDIEAKDTESKDTESKDIESKDEDQKDTETKDETKEIAAETKPESKVADDDLDFDVSPEEIRKHLESQPVFIFTSFAGGMQIIPRTNRLATILQANSVKFEYRDLGTDESAKKIWKRSANGRTLPGVVRGDDLIGNWEEIDEANEEYKLRELLYETL</sequence>
<feature type="region of interest" description="Disordered" evidence="1">
    <location>
        <begin position="98"/>
        <end position="411"/>
    </location>
</feature>
<dbReference type="InterPro" id="IPR036249">
    <property type="entry name" value="Thioredoxin-like_sf"/>
</dbReference>
<name>A0AAW0FF45_9APHY</name>
<feature type="compositionally biased region" description="Polar residues" evidence="1">
    <location>
        <begin position="150"/>
        <end position="178"/>
    </location>
</feature>
<reference evidence="2 3" key="1">
    <citation type="submission" date="2022-09" db="EMBL/GenBank/DDBJ databases">
        <authorList>
            <person name="Palmer J.M."/>
        </authorList>
    </citation>
    <scope>NUCLEOTIDE SEQUENCE [LARGE SCALE GENOMIC DNA]</scope>
    <source>
        <strain evidence="2 3">DSM 7382</strain>
    </source>
</reference>
<dbReference type="PROSITE" id="PS51354">
    <property type="entry name" value="GLUTAREDOXIN_2"/>
    <property type="match status" value="1"/>
</dbReference>
<dbReference type="Gene3D" id="3.40.30.10">
    <property type="entry name" value="Glutaredoxin"/>
    <property type="match status" value="1"/>
</dbReference>
<dbReference type="SUPFAM" id="SSF52833">
    <property type="entry name" value="Thioredoxin-like"/>
    <property type="match status" value="1"/>
</dbReference>
<protein>
    <submittedName>
        <fullName evidence="2">Uncharacterized protein</fullName>
    </submittedName>
</protein>
<feature type="region of interest" description="Disordered" evidence="1">
    <location>
        <begin position="1"/>
        <end position="60"/>
    </location>
</feature>
<proteinExistence type="predicted"/>
<feature type="compositionally biased region" description="Basic and acidic residues" evidence="1">
    <location>
        <begin position="127"/>
        <end position="149"/>
    </location>
</feature>
<dbReference type="Pfam" id="PF04908">
    <property type="entry name" value="SH3BGR"/>
    <property type="match status" value="1"/>
</dbReference>
<organism evidence="2 3">
    <name type="scientific">Cerrena zonata</name>
    <dbReference type="NCBI Taxonomy" id="2478898"/>
    <lineage>
        <taxon>Eukaryota</taxon>
        <taxon>Fungi</taxon>
        <taxon>Dikarya</taxon>
        <taxon>Basidiomycota</taxon>
        <taxon>Agaricomycotina</taxon>
        <taxon>Agaricomycetes</taxon>
        <taxon>Polyporales</taxon>
        <taxon>Cerrenaceae</taxon>
        <taxon>Cerrena</taxon>
    </lineage>
</organism>
<evidence type="ECO:0000256" key="1">
    <source>
        <dbReference type="SAM" id="MobiDB-lite"/>
    </source>
</evidence>
<gene>
    <name evidence="2" type="ORF">QCA50_018164</name>
</gene>
<dbReference type="Proteomes" id="UP001385951">
    <property type="component" value="Unassembled WGS sequence"/>
</dbReference>
<evidence type="ECO:0000313" key="2">
    <source>
        <dbReference type="EMBL" id="KAK7678862.1"/>
    </source>
</evidence>
<feature type="compositionally biased region" description="Basic and acidic residues" evidence="1">
    <location>
        <begin position="258"/>
        <end position="270"/>
    </location>
</feature>
<feature type="compositionally biased region" description="Basic and acidic residues" evidence="1">
    <location>
        <begin position="440"/>
        <end position="466"/>
    </location>
</feature>
<feature type="compositionally biased region" description="Basic and acidic residues" evidence="1">
    <location>
        <begin position="688"/>
        <end position="825"/>
    </location>
</feature>
<feature type="compositionally biased region" description="Basic and acidic residues" evidence="1">
    <location>
        <begin position="566"/>
        <end position="603"/>
    </location>
</feature>
<feature type="compositionally biased region" description="Basic and acidic residues" evidence="1">
    <location>
        <begin position="98"/>
        <end position="107"/>
    </location>
</feature>
<accession>A0AAW0FF45</accession>
<feature type="compositionally biased region" description="Polar residues" evidence="1">
    <location>
        <begin position="324"/>
        <end position="343"/>
    </location>
</feature>
<dbReference type="InterPro" id="IPR006993">
    <property type="entry name" value="Glut_rich_SH3-bd"/>
</dbReference>
<feature type="compositionally biased region" description="Basic and acidic residues" evidence="1">
    <location>
        <begin position="281"/>
        <end position="295"/>
    </location>
</feature>
<dbReference type="EMBL" id="JASBNA010000066">
    <property type="protein sequence ID" value="KAK7678862.1"/>
    <property type="molecule type" value="Genomic_DNA"/>
</dbReference>
<feature type="compositionally biased region" description="Basic and acidic residues" evidence="1">
    <location>
        <begin position="1"/>
        <end position="12"/>
    </location>
</feature>
<feature type="region of interest" description="Disordered" evidence="1">
    <location>
        <begin position="680"/>
        <end position="826"/>
    </location>
</feature>
<feature type="compositionally biased region" description="Basic and acidic residues" evidence="1">
    <location>
        <begin position="545"/>
        <end position="558"/>
    </location>
</feature>
<feature type="compositionally biased region" description="Polar residues" evidence="1">
    <location>
        <begin position="351"/>
        <end position="372"/>
    </location>
</feature>
<dbReference type="AlphaFoldDB" id="A0AAW0FF45"/>
<comment type="caution">
    <text evidence="2">The sequence shown here is derived from an EMBL/GenBank/DDBJ whole genome shotgun (WGS) entry which is preliminary data.</text>
</comment>
<feature type="compositionally biased region" description="Basic and acidic residues" evidence="1">
    <location>
        <begin position="613"/>
        <end position="631"/>
    </location>
</feature>